<gene>
    <name evidence="3" type="ORF">CHIRRI_LOCUS3661</name>
</gene>
<feature type="region of interest" description="Disordered" evidence="1">
    <location>
        <begin position="175"/>
        <end position="195"/>
    </location>
</feature>
<reference evidence="3" key="2">
    <citation type="submission" date="2022-10" db="EMBL/GenBank/DDBJ databases">
        <authorList>
            <consortium name="ENA_rothamsted_submissions"/>
            <consortium name="culmorum"/>
            <person name="King R."/>
        </authorList>
    </citation>
    <scope>NUCLEOTIDE SEQUENCE</scope>
</reference>
<feature type="compositionally biased region" description="Polar residues" evidence="1">
    <location>
        <begin position="138"/>
        <end position="151"/>
    </location>
</feature>
<dbReference type="PANTHER" id="PTHR12243">
    <property type="entry name" value="MADF DOMAIN TRANSCRIPTION FACTOR"/>
    <property type="match status" value="1"/>
</dbReference>
<evidence type="ECO:0000313" key="3">
    <source>
        <dbReference type="EMBL" id="CAH1714962.1"/>
    </source>
</evidence>
<protein>
    <recommendedName>
        <fullName evidence="2">MADF domain-containing protein</fullName>
    </recommendedName>
</protein>
<feature type="region of interest" description="Disordered" evidence="1">
    <location>
        <begin position="128"/>
        <end position="151"/>
    </location>
</feature>
<feature type="compositionally biased region" description="Low complexity" evidence="1">
    <location>
        <begin position="178"/>
        <end position="195"/>
    </location>
</feature>
<proteinExistence type="predicted"/>
<reference evidence="3" key="1">
    <citation type="submission" date="2022-01" db="EMBL/GenBank/DDBJ databases">
        <authorList>
            <person name="King R."/>
        </authorList>
    </citation>
    <scope>NUCLEOTIDE SEQUENCE</scope>
</reference>
<organism evidence="3 4">
    <name type="scientific">Chironomus riparius</name>
    <dbReference type="NCBI Taxonomy" id="315576"/>
    <lineage>
        <taxon>Eukaryota</taxon>
        <taxon>Metazoa</taxon>
        <taxon>Ecdysozoa</taxon>
        <taxon>Arthropoda</taxon>
        <taxon>Hexapoda</taxon>
        <taxon>Insecta</taxon>
        <taxon>Pterygota</taxon>
        <taxon>Neoptera</taxon>
        <taxon>Endopterygota</taxon>
        <taxon>Diptera</taxon>
        <taxon>Nematocera</taxon>
        <taxon>Chironomoidea</taxon>
        <taxon>Chironomidae</taxon>
        <taxon>Chironominae</taxon>
        <taxon>Chironomus</taxon>
    </lineage>
</organism>
<dbReference type="PANTHER" id="PTHR12243:SF67">
    <property type="entry name" value="COREPRESSOR OF PANGOLIN, ISOFORM A-RELATED"/>
    <property type="match status" value="1"/>
</dbReference>
<dbReference type="Pfam" id="PF10545">
    <property type="entry name" value="MADF_DNA_bdg"/>
    <property type="match status" value="1"/>
</dbReference>
<dbReference type="InterPro" id="IPR006578">
    <property type="entry name" value="MADF-dom"/>
</dbReference>
<dbReference type="Proteomes" id="UP001153620">
    <property type="component" value="Chromosome 1"/>
</dbReference>
<dbReference type="AlphaFoldDB" id="A0A9P0NF86"/>
<evidence type="ECO:0000313" key="4">
    <source>
        <dbReference type="Proteomes" id="UP001153620"/>
    </source>
</evidence>
<sequence>MAHDKMDRDEVLVKLVEHEAIIWKRNHPQFKNITSKEQAWGRVAYQLGITSTEAERRFKSIREKYRRRKILLERDVSNNVEHSKLKRWDLYNKLTFLDDYMIPRNGNESLGMILTKGEMLSSENITSTNEVSIHPIPNNKSGLHTSTPNNDQQKHLQQLGNLIIRPVMRQVMSDANLSRSSQSTPSPSTTTANITTETNENLHFDPIIKMEVADDDSNDERNDCGEPKSCENGNFNYVGDYIAAELNKLPLRDAFMLKNILIREVLAFSEKLLMAHEKQ</sequence>
<accession>A0A9P0NF86</accession>
<evidence type="ECO:0000256" key="1">
    <source>
        <dbReference type="SAM" id="MobiDB-lite"/>
    </source>
</evidence>
<dbReference type="InterPro" id="IPR039353">
    <property type="entry name" value="TF_Adf1"/>
</dbReference>
<dbReference type="PROSITE" id="PS51029">
    <property type="entry name" value="MADF"/>
    <property type="match status" value="1"/>
</dbReference>
<dbReference type="EMBL" id="OU895877">
    <property type="protein sequence ID" value="CAH1714962.1"/>
    <property type="molecule type" value="Genomic_DNA"/>
</dbReference>
<evidence type="ECO:0000259" key="2">
    <source>
        <dbReference type="PROSITE" id="PS51029"/>
    </source>
</evidence>
<dbReference type="SMART" id="SM00595">
    <property type="entry name" value="MADF"/>
    <property type="match status" value="1"/>
</dbReference>
<feature type="domain" description="MADF" evidence="2">
    <location>
        <begin position="11"/>
        <end position="102"/>
    </location>
</feature>
<name>A0A9P0NF86_9DIPT</name>
<keyword evidence="4" id="KW-1185">Reference proteome</keyword>